<dbReference type="Proteomes" id="UP001165423">
    <property type="component" value="Unassembled WGS sequence"/>
</dbReference>
<proteinExistence type="predicted"/>
<evidence type="ECO:0000313" key="1">
    <source>
        <dbReference type="EMBL" id="MCJ0824982.1"/>
    </source>
</evidence>
<accession>A0ABT0A1W7</accession>
<protein>
    <submittedName>
        <fullName evidence="1">Uncharacterized protein</fullName>
    </submittedName>
</protein>
<dbReference type="RefSeq" id="WP_243319188.1">
    <property type="nucleotide sequence ID" value="NZ_JALGCL010000001.1"/>
</dbReference>
<keyword evidence="2" id="KW-1185">Reference proteome</keyword>
<organism evidence="1 2">
    <name type="scientific">Cognatiluteimonas sedimenti</name>
    <dbReference type="NCBI Taxonomy" id="2927791"/>
    <lineage>
        <taxon>Bacteria</taxon>
        <taxon>Pseudomonadati</taxon>
        <taxon>Pseudomonadota</taxon>
        <taxon>Gammaproteobacteria</taxon>
        <taxon>Lysobacterales</taxon>
        <taxon>Lysobacteraceae</taxon>
        <taxon>Cognatiluteimonas</taxon>
    </lineage>
</organism>
<comment type="caution">
    <text evidence="1">The sequence shown here is derived from an EMBL/GenBank/DDBJ whole genome shotgun (WGS) entry which is preliminary data.</text>
</comment>
<evidence type="ECO:0000313" key="2">
    <source>
        <dbReference type="Proteomes" id="UP001165423"/>
    </source>
</evidence>
<name>A0ABT0A1W7_9GAMM</name>
<gene>
    <name evidence="1" type="ORF">MQC88_03235</name>
</gene>
<reference evidence="1 2" key="1">
    <citation type="submission" date="2022-03" db="EMBL/GenBank/DDBJ databases">
        <title>Luteimonas soily sp. nov., a novel bacterium isolated from the soil.</title>
        <authorList>
            <person name="Zhang X."/>
        </authorList>
    </citation>
    <scope>NUCLEOTIDE SEQUENCE [LARGE SCALE GENOMIC DNA]</scope>
    <source>
        <strain evidence="1 2">50</strain>
    </source>
</reference>
<sequence>MGTDSEDDRDWAACGAAREVKPERELLQQARDGDSRAAIELLMWPRLYRREMIDPEVMDAIIDGALDVAHHVANTVKVKGDKKSGAVVPVKPLMFFNGANHRAMAKHGRKDKVEVERIIGAIVANGDLPFDKDRLTDADLKVALTTDFQRPGLPIKTRPELYRDVQARLVQFVRWKYSRDVSSESEVFGRNILEIDEELCEGLISVSFRQYQWHRDRDKKFTYPPEWD</sequence>
<dbReference type="EMBL" id="JALGCL010000001">
    <property type="protein sequence ID" value="MCJ0824982.1"/>
    <property type="molecule type" value="Genomic_DNA"/>
</dbReference>